<protein>
    <submittedName>
        <fullName evidence="11">Glycosyltransferase</fullName>
        <ecNumber evidence="12">2.4.2.53</ecNumber>
    </submittedName>
</protein>
<evidence type="ECO:0000256" key="6">
    <source>
        <dbReference type="ARBA" id="ARBA00022989"/>
    </source>
</evidence>
<dbReference type="GO" id="GO:0099621">
    <property type="term" value="F:undecaprenyl-phosphate 4-deoxy-4-formamido-L-arabinose transferase activity"/>
    <property type="evidence" value="ECO:0007669"/>
    <property type="project" value="UniProtKB-EC"/>
</dbReference>
<evidence type="ECO:0000256" key="4">
    <source>
        <dbReference type="ARBA" id="ARBA00022679"/>
    </source>
</evidence>
<feature type="transmembrane region" description="Helical" evidence="8">
    <location>
        <begin position="290"/>
        <end position="308"/>
    </location>
</feature>
<dbReference type="EMBL" id="LNYB01000085">
    <property type="protein sequence ID" value="KTC95089.1"/>
    <property type="molecule type" value="Genomic_DNA"/>
</dbReference>
<dbReference type="InterPro" id="IPR039528">
    <property type="entry name" value="DPM1-like"/>
</dbReference>
<evidence type="ECO:0000313" key="13">
    <source>
        <dbReference type="Proteomes" id="UP000054698"/>
    </source>
</evidence>
<evidence type="ECO:0000259" key="9">
    <source>
        <dbReference type="Pfam" id="PF00535"/>
    </source>
</evidence>
<dbReference type="Proteomes" id="UP000054698">
    <property type="component" value="Unassembled WGS sequence"/>
</dbReference>
<keyword evidence="5 8" id="KW-0812">Transmembrane</keyword>
<keyword evidence="13" id="KW-1185">Reference proteome</keyword>
<reference evidence="11 13" key="1">
    <citation type="submission" date="2015-11" db="EMBL/GenBank/DDBJ databases">
        <title>Genomic analysis of 38 Legionella species identifies large and diverse effector repertoires.</title>
        <authorList>
            <person name="Burstein D."/>
            <person name="Amaro F."/>
            <person name="Zusman T."/>
            <person name="Lifshitz Z."/>
            <person name="Cohen O."/>
            <person name="Gilbert J.A."/>
            <person name="Pupko T."/>
            <person name="Shuman H.A."/>
            <person name="Segal G."/>
        </authorList>
    </citation>
    <scope>NUCLEOTIDE SEQUENCE [LARGE SCALE GENOMIC DNA]</scope>
    <source>
        <strain evidence="11 13">WO-44C</strain>
    </source>
</reference>
<dbReference type="Pfam" id="PF04138">
    <property type="entry name" value="GtrA_DPMS_TM"/>
    <property type="match status" value="1"/>
</dbReference>
<evidence type="ECO:0000259" key="10">
    <source>
        <dbReference type="Pfam" id="PF04138"/>
    </source>
</evidence>
<dbReference type="GO" id="GO:0000271">
    <property type="term" value="P:polysaccharide biosynthetic process"/>
    <property type="evidence" value="ECO:0007669"/>
    <property type="project" value="InterPro"/>
</dbReference>
<evidence type="ECO:0000313" key="12">
    <source>
        <dbReference type="EMBL" id="SPX61693.1"/>
    </source>
</evidence>
<organism evidence="11 13">
    <name type="scientific">Legionella feeleii</name>
    <dbReference type="NCBI Taxonomy" id="453"/>
    <lineage>
        <taxon>Bacteria</taxon>
        <taxon>Pseudomonadati</taxon>
        <taxon>Pseudomonadota</taxon>
        <taxon>Gammaproteobacteria</taxon>
        <taxon>Legionellales</taxon>
        <taxon>Legionellaceae</taxon>
        <taxon>Legionella</taxon>
    </lineage>
</organism>
<keyword evidence="3 12" id="KW-0328">Glycosyltransferase</keyword>
<feature type="transmembrane region" description="Helical" evidence="8">
    <location>
        <begin position="359"/>
        <end position="379"/>
    </location>
</feature>
<dbReference type="AlphaFoldDB" id="A0A0W0THL3"/>
<reference evidence="12 14" key="2">
    <citation type="submission" date="2018-06" db="EMBL/GenBank/DDBJ databases">
        <authorList>
            <consortium name="Pathogen Informatics"/>
            <person name="Doyle S."/>
        </authorList>
    </citation>
    <scope>NUCLEOTIDE SEQUENCE [LARGE SCALE GENOMIC DNA]</scope>
    <source>
        <strain evidence="12 14">NCTC12022</strain>
    </source>
</reference>
<sequence length="404" mass="46639">MMDFNNHLILEPTQTGQLGKEKVVIIIPTYNEMFVIKNTIMQVFAAVEAIENFDVHILIFDSNSTDQTQKIVSSLQDDYPKLHLKTEQEKSGLGSAYLQAMRYALTVMNADIVFEFDADLSHQPKYIKPMLEKIKDFDVVVGSRYVPGGSIPKNWEWHRKVFSVLGNYVARTVLTLKYKDFTSGFRATRRQSLINALPQRFLSNHYAYKLQLLWLLHKSKAKICEYPIEFIDRENGESKLPKNSIIDALHVVFTLRYYELKRYLKMCLVGLMGMTVQFVAYNLFRKYLPAFNASQLAVLAAIIHNFILNRNFTFKSSLKLSKFFEMKRLLGFGLYSVVMIYLQSYWLKFGINYLGSGFLQENLIIGVGIGLASLINYFAYSRHVWPEPKVLNRDVPDDSTTTVT</sequence>
<dbReference type="CDD" id="cd06442">
    <property type="entry name" value="DPM1_like"/>
    <property type="match status" value="1"/>
</dbReference>
<keyword evidence="4 11" id="KW-0808">Transferase</keyword>
<keyword evidence="6 8" id="KW-1133">Transmembrane helix</keyword>
<feature type="transmembrane region" description="Helical" evidence="8">
    <location>
        <begin position="263"/>
        <end position="284"/>
    </location>
</feature>
<keyword evidence="7 8" id="KW-0472">Membrane</keyword>
<evidence type="ECO:0000256" key="8">
    <source>
        <dbReference type="SAM" id="Phobius"/>
    </source>
</evidence>
<gene>
    <name evidence="12" type="primary">arnC_3</name>
    <name evidence="11" type="ORF">Lfee_2753</name>
    <name evidence="12" type="ORF">NCTC12022_02441</name>
</gene>
<dbReference type="GO" id="GO:0004582">
    <property type="term" value="F:dolichyl-phosphate beta-D-mannosyltransferase activity"/>
    <property type="evidence" value="ECO:0007669"/>
    <property type="project" value="InterPro"/>
</dbReference>
<comment type="subcellular location">
    <subcellularLocation>
        <location evidence="1">Membrane</location>
        <topology evidence="1">Multi-pass membrane protein</topology>
    </subcellularLocation>
</comment>
<evidence type="ECO:0000256" key="5">
    <source>
        <dbReference type="ARBA" id="ARBA00022692"/>
    </source>
</evidence>
<evidence type="ECO:0000256" key="1">
    <source>
        <dbReference type="ARBA" id="ARBA00004141"/>
    </source>
</evidence>
<dbReference type="Proteomes" id="UP000251942">
    <property type="component" value="Unassembled WGS sequence"/>
</dbReference>
<dbReference type="PATRIC" id="fig|453.4.peg.3013"/>
<dbReference type="InterPro" id="IPR001173">
    <property type="entry name" value="Glyco_trans_2-like"/>
</dbReference>
<evidence type="ECO:0000313" key="11">
    <source>
        <dbReference type="EMBL" id="KTC95089.1"/>
    </source>
</evidence>
<dbReference type="GO" id="GO:0009247">
    <property type="term" value="P:glycolipid biosynthetic process"/>
    <property type="evidence" value="ECO:0007669"/>
    <property type="project" value="TreeGrafter"/>
</dbReference>
<comment type="similarity">
    <text evidence="2">Belongs to the glycosyltransferase 2 family.</text>
</comment>
<proteinExistence type="inferred from homology"/>
<dbReference type="InterPro" id="IPR029044">
    <property type="entry name" value="Nucleotide-diphossugar_trans"/>
</dbReference>
<name>A0A0W0THL3_9GAMM</name>
<dbReference type="Pfam" id="PF00535">
    <property type="entry name" value="Glycos_transf_2"/>
    <property type="match status" value="1"/>
</dbReference>
<dbReference type="EMBL" id="UASS01000022">
    <property type="protein sequence ID" value="SPX61693.1"/>
    <property type="molecule type" value="Genomic_DNA"/>
</dbReference>
<dbReference type="SUPFAM" id="SSF53448">
    <property type="entry name" value="Nucleotide-diphospho-sugar transferases"/>
    <property type="match status" value="1"/>
</dbReference>
<dbReference type="InterPro" id="IPR007267">
    <property type="entry name" value="GtrA_DPMS_TM"/>
</dbReference>
<feature type="domain" description="GtrA/DPMS transmembrane" evidence="10">
    <location>
        <begin position="267"/>
        <end position="385"/>
    </location>
</feature>
<feature type="transmembrane region" description="Helical" evidence="8">
    <location>
        <begin position="329"/>
        <end position="347"/>
    </location>
</feature>
<accession>A0A0W0THL3</accession>
<dbReference type="EC" id="2.4.2.53" evidence="12"/>
<evidence type="ECO:0000256" key="3">
    <source>
        <dbReference type="ARBA" id="ARBA00022676"/>
    </source>
</evidence>
<dbReference type="STRING" id="453.Lfee_2753"/>
<evidence type="ECO:0000256" key="7">
    <source>
        <dbReference type="ARBA" id="ARBA00023136"/>
    </source>
</evidence>
<dbReference type="Gene3D" id="3.90.550.10">
    <property type="entry name" value="Spore Coat Polysaccharide Biosynthesis Protein SpsA, Chain A"/>
    <property type="match status" value="1"/>
</dbReference>
<dbReference type="PANTHER" id="PTHR43398:SF1">
    <property type="entry name" value="DOLICHOL-PHOSPHATE MANNOSYLTRANSFERASE SUBUNIT 1"/>
    <property type="match status" value="1"/>
</dbReference>
<feature type="domain" description="Glycosyltransferase 2-like" evidence="9">
    <location>
        <begin position="25"/>
        <end position="193"/>
    </location>
</feature>
<dbReference type="PANTHER" id="PTHR43398">
    <property type="entry name" value="DOLICHOL-PHOSPHATE MANNOSYLTRANSFERASE SUBUNIT 1"/>
    <property type="match status" value="1"/>
</dbReference>
<evidence type="ECO:0000313" key="14">
    <source>
        <dbReference type="Proteomes" id="UP000251942"/>
    </source>
</evidence>
<dbReference type="GO" id="GO:0016020">
    <property type="term" value="C:membrane"/>
    <property type="evidence" value="ECO:0007669"/>
    <property type="project" value="UniProtKB-SubCell"/>
</dbReference>
<evidence type="ECO:0000256" key="2">
    <source>
        <dbReference type="ARBA" id="ARBA00006739"/>
    </source>
</evidence>